<dbReference type="PANTHER" id="PTHR30349:SF94">
    <property type="entry name" value="INTEGRASE_RECOMBINASE HI_1414-RELATED"/>
    <property type="match status" value="1"/>
</dbReference>
<dbReference type="EMBL" id="CP009962">
    <property type="protein sequence ID" value="AIY43086.1"/>
    <property type="molecule type" value="Genomic_DNA"/>
</dbReference>
<dbReference type="GO" id="GO:0006310">
    <property type="term" value="P:DNA recombination"/>
    <property type="evidence" value="ECO:0007669"/>
    <property type="project" value="UniProtKB-KW"/>
</dbReference>
<keyword evidence="5" id="KW-1185">Reference proteome</keyword>
<dbReference type="RefSeq" id="WP_253273581.1">
    <property type="nucleotide sequence ID" value="NZ_CP009962.1"/>
</dbReference>
<dbReference type="InterPro" id="IPR013762">
    <property type="entry name" value="Integrase-like_cat_sf"/>
</dbReference>
<evidence type="ECO:0000313" key="5">
    <source>
        <dbReference type="Proteomes" id="UP000030302"/>
    </source>
</evidence>
<protein>
    <submittedName>
        <fullName evidence="4">Site-specific recombinase</fullName>
    </submittedName>
</protein>
<evidence type="ECO:0000256" key="1">
    <source>
        <dbReference type="ARBA" id="ARBA00022908"/>
    </source>
</evidence>
<dbReference type="Proteomes" id="UP000030302">
    <property type="component" value="Chromosome"/>
</dbReference>
<dbReference type="HOGENOM" id="CLU_027562_32_1_4"/>
<evidence type="ECO:0000313" key="4">
    <source>
        <dbReference type="EMBL" id="AIY43086.1"/>
    </source>
</evidence>
<dbReference type="Pfam" id="PF00589">
    <property type="entry name" value="Phage_integrase"/>
    <property type="match status" value="1"/>
</dbReference>
<dbReference type="KEGG" id="care:LT85_3928"/>
<evidence type="ECO:0000256" key="2">
    <source>
        <dbReference type="ARBA" id="ARBA00023172"/>
    </source>
</evidence>
<dbReference type="InterPro" id="IPR002104">
    <property type="entry name" value="Integrase_catalytic"/>
</dbReference>
<dbReference type="PROSITE" id="PS51898">
    <property type="entry name" value="TYR_RECOMBINASE"/>
    <property type="match status" value="1"/>
</dbReference>
<gene>
    <name evidence="4" type="ORF">LT85_3928</name>
</gene>
<feature type="domain" description="Tyr recombinase" evidence="3">
    <location>
        <begin position="129"/>
        <end position="300"/>
    </location>
</feature>
<sequence>MRALKYQDERIISDMTLSTLIDRYTDEIGQTKPFGKNKAAVLKSLKIALGDLTLPNLTADRLIDHIKSRSAATLTKKAAGGVTIAVELSYLGSVLKVAKQLWRLPVNADFISQARANMHYLGLSTKSKERDRRPTHEEIERLCVFFDAKGKRQKVPMSDLIRFATATAMRAGEIINLKWADLNEVDRTIIIRDRKHPQEKKGNDQEVPLLGDAFDIVKRQPQTDDERIFPVTDGTISSIFPRACNALKIADLRFHDLRHEGVSRLFEQGYRIEQVALVSGHRDWKMLARYTQIRAKDLHR</sequence>
<dbReference type="InterPro" id="IPR050090">
    <property type="entry name" value="Tyrosine_recombinase_XerCD"/>
</dbReference>
<proteinExistence type="predicted"/>
<dbReference type="AlphaFoldDB" id="A0A0A1FEY7"/>
<dbReference type="SUPFAM" id="SSF56349">
    <property type="entry name" value="DNA breaking-rejoining enzymes"/>
    <property type="match status" value="1"/>
</dbReference>
<dbReference type="GO" id="GO:0015074">
    <property type="term" value="P:DNA integration"/>
    <property type="evidence" value="ECO:0007669"/>
    <property type="project" value="UniProtKB-KW"/>
</dbReference>
<dbReference type="PANTHER" id="PTHR30349">
    <property type="entry name" value="PHAGE INTEGRASE-RELATED"/>
    <property type="match status" value="1"/>
</dbReference>
<accession>A0A0A1FEY7</accession>
<keyword evidence="2" id="KW-0233">DNA recombination</keyword>
<reference evidence="5" key="1">
    <citation type="journal article" date="2014" name="Soil Biol. Biochem.">
        <title>Structure and function of bacterial communities in ageing soils: Insights from the Mendocino ecological staircase.</title>
        <authorList>
            <person name="Uroz S."/>
            <person name="Tech J.J."/>
            <person name="Sawaya N.A."/>
            <person name="Frey-Klett P."/>
            <person name="Leveau J.H.J."/>
        </authorList>
    </citation>
    <scope>NUCLEOTIDE SEQUENCE [LARGE SCALE GENOMIC DNA]</scope>
    <source>
        <strain evidence="5">Cal35</strain>
    </source>
</reference>
<organism evidence="4 5">
    <name type="scientific">Collimonas arenae</name>
    <dbReference type="NCBI Taxonomy" id="279058"/>
    <lineage>
        <taxon>Bacteria</taxon>
        <taxon>Pseudomonadati</taxon>
        <taxon>Pseudomonadota</taxon>
        <taxon>Betaproteobacteria</taxon>
        <taxon>Burkholderiales</taxon>
        <taxon>Oxalobacteraceae</taxon>
        <taxon>Collimonas</taxon>
    </lineage>
</organism>
<dbReference type="InterPro" id="IPR011010">
    <property type="entry name" value="DNA_brk_join_enz"/>
</dbReference>
<evidence type="ECO:0000259" key="3">
    <source>
        <dbReference type="PROSITE" id="PS51898"/>
    </source>
</evidence>
<keyword evidence="1" id="KW-0229">DNA integration</keyword>
<dbReference type="CDD" id="cd00796">
    <property type="entry name" value="INT_Rci_Hp1_C"/>
    <property type="match status" value="1"/>
</dbReference>
<dbReference type="GO" id="GO:0003677">
    <property type="term" value="F:DNA binding"/>
    <property type="evidence" value="ECO:0007669"/>
    <property type="project" value="InterPro"/>
</dbReference>
<dbReference type="Gene3D" id="1.10.443.10">
    <property type="entry name" value="Intergrase catalytic core"/>
    <property type="match status" value="1"/>
</dbReference>
<name>A0A0A1FEY7_9BURK</name>